<organism evidence="1 2">
    <name type="scientific">Paracoccus haeundaensis</name>
    <dbReference type="NCBI Taxonomy" id="225362"/>
    <lineage>
        <taxon>Bacteria</taxon>
        <taxon>Pseudomonadati</taxon>
        <taxon>Pseudomonadota</taxon>
        <taxon>Alphaproteobacteria</taxon>
        <taxon>Rhodobacterales</taxon>
        <taxon>Paracoccaceae</taxon>
        <taxon>Paracoccus</taxon>
    </lineage>
</organism>
<sequence>MKSKRTLFMGTFVRLVRRSPHHLALALLRPAEQGVGLSGTQIAELARALSAPDWGQGDRISITPCGWGWSDEEGCFLAGTAQIGSFWVWRDKYRHKRERKGDVCAISYTGTASMVAAKRRNYLAWCGALLDLWAVVSRPWMLDTIEITGALPTFAPWRETKAKH</sequence>
<reference evidence="1 2" key="1">
    <citation type="submission" date="2019-06" db="EMBL/GenBank/DDBJ databases">
        <authorList>
            <person name="Li J."/>
        </authorList>
    </citation>
    <scope>NUCLEOTIDE SEQUENCE [LARGE SCALE GENOMIC DNA]</scope>
    <source>
        <strain evidence="1 2">CGMCC 1.8012</strain>
    </source>
</reference>
<evidence type="ECO:0000313" key="1">
    <source>
        <dbReference type="EMBL" id="TNH37603.1"/>
    </source>
</evidence>
<gene>
    <name evidence="1" type="ORF">FHD67_19425</name>
</gene>
<dbReference type="RefSeq" id="WP_176695221.1">
    <property type="nucleotide sequence ID" value="NZ_VDDC01000066.1"/>
</dbReference>
<dbReference type="EMBL" id="VDDC01000066">
    <property type="protein sequence ID" value="TNH37603.1"/>
    <property type="molecule type" value="Genomic_DNA"/>
</dbReference>
<comment type="caution">
    <text evidence="1">The sequence shown here is derived from an EMBL/GenBank/DDBJ whole genome shotgun (WGS) entry which is preliminary data.</text>
</comment>
<accession>A0A5C4R168</accession>
<evidence type="ECO:0000313" key="2">
    <source>
        <dbReference type="Proteomes" id="UP000304880"/>
    </source>
</evidence>
<dbReference type="AlphaFoldDB" id="A0A5C4R168"/>
<keyword evidence="2" id="KW-1185">Reference proteome</keyword>
<protein>
    <submittedName>
        <fullName evidence="1">Uncharacterized protein</fullName>
    </submittedName>
</protein>
<dbReference type="Proteomes" id="UP000304880">
    <property type="component" value="Unassembled WGS sequence"/>
</dbReference>
<name>A0A5C4R168_9RHOB</name>
<proteinExistence type="predicted"/>